<comment type="similarity">
    <text evidence="1 4 6">Belongs to the aldehyde dehydrogenase family.</text>
</comment>
<dbReference type="Pfam" id="PF00171">
    <property type="entry name" value="Aldedh"/>
    <property type="match status" value="1"/>
</dbReference>
<gene>
    <name evidence="8" type="ORF">GCM10007972_01440</name>
</gene>
<evidence type="ECO:0000259" key="7">
    <source>
        <dbReference type="Pfam" id="PF00171"/>
    </source>
</evidence>
<evidence type="ECO:0000256" key="5">
    <source>
        <dbReference type="PROSITE-ProRule" id="PRU10007"/>
    </source>
</evidence>
<evidence type="ECO:0000256" key="6">
    <source>
        <dbReference type="RuleBase" id="RU003345"/>
    </source>
</evidence>
<evidence type="ECO:0000256" key="4">
    <source>
        <dbReference type="PIRNR" id="PIRNR036492"/>
    </source>
</evidence>
<dbReference type="InterPro" id="IPR016163">
    <property type="entry name" value="Ald_DH_C"/>
</dbReference>
<dbReference type="Gene3D" id="3.40.605.10">
    <property type="entry name" value="Aldehyde Dehydrogenase, Chain A, domain 1"/>
    <property type="match status" value="1"/>
</dbReference>
<dbReference type="PANTHER" id="PTHR43570:SF20">
    <property type="entry name" value="ALDEHYDE DEHYDROGENASE ALDX-RELATED"/>
    <property type="match status" value="1"/>
</dbReference>
<sequence>MGTPMAVDHDDQTLMAMRAAMLDVLDAQRAAFRKEAPVTLETRLDRLRRGTAILVDHQDDLVEAMAADFSGRPQLMSKFTDIASAVKAFKFAQKHLRAWMKPQKRRLEFPLGLLGAKAHIEYQPKGVVGLISPWNFPVNLTFGPLAGILAAGNRVMIKPSEITPQTSDLMERLFTQYFSGEEISVVTGGADVGQAFSALPFDHLLFTGATSVGRHVMRAAAENLTPVTLELGGKSPVLVSGSADLAQMAERVVVGKMMNAGQICLAPDYMLVPKAKLAEAKQAVADAAARLYPTVKSNSDYTSIINGRHKARLLAYIEDARAKGAEITVVNPAGEQFMDEENSNILPLHLVSDVRDDMAIMQEEIFGPLLPFVPYDHVEDAINYVNSHDRPLGLYYFGSDASEERHVLECTFSGGVTVNDVVWHVGHEDLPFGGIGPSGMGSYHGWEGFQTFSHAKPVYRQTKINLVKLIGALPPYGKALRKTLALQIKK</sequence>
<comment type="caution">
    <text evidence="8">The sequence shown here is derived from an EMBL/GenBank/DDBJ whole genome shotgun (WGS) entry which is preliminary data.</text>
</comment>
<evidence type="ECO:0000313" key="9">
    <source>
        <dbReference type="Proteomes" id="UP000602381"/>
    </source>
</evidence>
<feature type="active site" evidence="5">
    <location>
        <position position="230"/>
    </location>
</feature>
<keyword evidence="2 4" id="KW-0560">Oxidoreductase</keyword>
<reference evidence="9" key="1">
    <citation type="journal article" date="2019" name="Int. J. Syst. Evol. Microbiol.">
        <title>The Global Catalogue of Microorganisms (GCM) 10K type strain sequencing project: providing services to taxonomists for standard genome sequencing and annotation.</title>
        <authorList>
            <consortium name="The Broad Institute Genomics Platform"/>
            <consortium name="The Broad Institute Genome Sequencing Center for Infectious Disease"/>
            <person name="Wu L."/>
            <person name="Ma J."/>
        </authorList>
    </citation>
    <scope>NUCLEOTIDE SEQUENCE [LARGE SCALE GENOMIC DNA]</scope>
    <source>
        <strain evidence="9">JCM 17843</strain>
    </source>
</reference>
<evidence type="ECO:0000256" key="1">
    <source>
        <dbReference type="ARBA" id="ARBA00009986"/>
    </source>
</evidence>
<evidence type="ECO:0000256" key="3">
    <source>
        <dbReference type="ARBA" id="ARBA00023027"/>
    </source>
</evidence>
<dbReference type="SUPFAM" id="SSF53720">
    <property type="entry name" value="ALDH-like"/>
    <property type="match status" value="1"/>
</dbReference>
<dbReference type="InterPro" id="IPR016162">
    <property type="entry name" value="Ald_DH_N"/>
</dbReference>
<dbReference type="InterPro" id="IPR012394">
    <property type="entry name" value="Aldehyde_DH_NAD(P)"/>
</dbReference>
<dbReference type="InterPro" id="IPR015590">
    <property type="entry name" value="Aldehyde_DH_dom"/>
</dbReference>
<dbReference type="PROSITE" id="PS00687">
    <property type="entry name" value="ALDEHYDE_DEHYDR_GLU"/>
    <property type="match status" value="1"/>
</dbReference>
<keyword evidence="9" id="KW-1185">Reference proteome</keyword>
<dbReference type="InterPro" id="IPR029510">
    <property type="entry name" value="Ald_DH_CS_GLU"/>
</dbReference>
<organism evidence="8 9">
    <name type="scientific">Iodidimonas muriae</name>
    <dbReference type="NCBI Taxonomy" id="261467"/>
    <lineage>
        <taxon>Bacteria</taxon>
        <taxon>Pseudomonadati</taxon>
        <taxon>Pseudomonadota</taxon>
        <taxon>Alphaproteobacteria</taxon>
        <taxon>Iodidimonadales</taxon>
        <taxon>Iodidimonadaceae</taxon>
        <taxon>Iodidimonas</taxon>
    </lineage>
</organism>
<dbReference type="PIRSF" id="PIRSF036492">
    <property type="entry name" value="ALDH"/>
    <property type="match status" value="1"/>
</dbReference>
<proteinExistence type="inferred from homology"/>
<dbReference type="InterPro" id="IPR016161">
    <property type="entry name" value="Ald_DH/histidinol_DH"/>
</dbReference>
<dbReference type="Proteomes" id="UP000602381">
    <property type="component" value="Unassembled WGS sequence"/>
</dbReference>
<name>A0ABQ2L7H2_9PROT</name>
<dbReference type="EMBL" id="BMOV01000001">
    <property type="protein sequence ID" value="GGO04745.1"/>
    <property type="molecule type" value="Genomic_DNA"/>
</dbReference>
<evidence type="ECO:0000313" key="8">
    <source>
        <dbReference type="EMBL" id="GGO04745.1"/>
    </source>
</evidence>
<dbReference type="RefSeq" id="WP_229773434.1">
    <property type="nucleotide sequence ID" value="NZ_BMOV01000001.1"/>
</dbReference>
<evidence type="ECO:0000256" key="2">
    <source>
        <dbReference type="ARBA" id="ARBA00023002"/>
    </source>
</evidence>
<dbReference type="CDD" id="cd07133">
    <property type="entry name" value="ALDH_CALDH_CalB"/>
    <property type="match status" value="1"/>
</dbReference>
<protein>
    <recommendedName>
        <fullName evidence="4">Aldehyde dehydrogenase</fullName>
    </recommendedName>
</protein>
<dbReference type="PANTHER" id="PTHR43570">
    <property type="entry name" value="ALDEHYDE DEHYDROGENASE"/>
    <property type="match status" value="1"/>
</dbReference>
<accession>A0ABQ2L7H2</accession>
<keyword evidence="3" id="KW-0520">NAD</keyword>
<feature type="domain" description="Aldehyde dehydrogenase" evidence="7">
    <location>
        <begin position="23"/>
        <end position="457"/>
    </location>
</feature>
<dbReference type="Gene3D" id="3.40.309.10">
    <property type="entry name" value="Aldehyde Dehydrogenase, Chain A, domain 2"/>
    <property type="match status" value="1"/>
</dbReference>